<accession>A0A1I8APV4</accession>
<protein>
    <submittedName>
        <fullName evidence="2">Uncharacterized protein</fullName>
    </submittedName>
</protein>
<sequence length="81" mass="9021">MWTEKFFGNVQFKRASVLSSIVRICLKPFLLLLSAVAILDICSDEVVVTSMVDEIVSSMVHRSVQPKFMEPGAAKKICDCI</sequence>
<dbReference type="WBParaSite" id="L893_g7996.t1">
    <property type="protein sequence ID" value="L893_g7996.t1"/>
    <property type="gene ID" value="L893_g7996"/>
</dbReference>
<dbReference type="AlphaFoldDB" id="A0A1I8APV4"/>
<name>A0A1I8APV4_9BILA</name>
<proteinExistence type="predicted"/>
<organism evidence="1 2">
    <name type="scientific">Steinernema glaseri</name>
    <dbReference type="NCBI Taxonomy" id="37863"/>
    <lineage>
        <taxon>Eukaryota</taxon>
        <taxon>Metazoa</taxon>
        <taxon>Ecdysozoa</taxon>
        <taxon>Nematoda</taxon>
        <taxon>Chromadorea</taxon>
        <taxon>Rhabditida</taxon>
        <taxon>Tylenchina</taxon>
        <taxon>Panagrolaimomorpha</taxon>
        <taxon>Strongyloidoidea</taxon>
        <taxon>Steinernematidae</taxon>
        <taxon>Steinernema</taxon>
    </lineage>
</organism>
<reference evidence="2" key="1">
    <citation type="submission" date="2016-11" db="UniProtKB">
        <authorList>
            <consortium name="WormBaseParasite"/>
        </authorList>
    </citation>
    <scope>IDENTIFICATION</scope>
</reference>
<evidence type="ECO:0000313" key="2">
    <source>
        <dbReference type="WBParaSite" id="L893_g7996.t1"/>
    </source>
</evidence>
<dbReference type="Proteomes" id="UP000095287">
    <property type="component" value="Unplaced"/>
</dbReference>
<evidence type="ECO:0000313" key="1">
    <source>
        <dbReference type="Proteomes" id="UP000095287"/>
    </source>
</evidence>
<keyword evidence="1" id="KW-1185">Reference proteome</keyword>